<organism evidence="1 2">
    <name type="scientific">Actinospica durhamensis</name>
    <dbReference type="NCBI Taxonomy" id="1508375"/>
    <lineage>
        <taxon>Bacteria</taxon>
        <taxon>Bacillati</taxon>
        <taxon>Actinomycetota</taxon>
        <taxon>Actinomycetes</taxon>
        <taxon>Catenulisporales</taxon>
        <taxon>Actinospicaceae</taxon>
        <taxon>Actinospica</taxon>
    </lineage>
</organism>
<reference evidence="1" key="1">
    <citation type="submission" date="2021-04" db="EMBL/GenBank/DDBJ databases">
        <title>Genome based classification of Actinospica acidithermotolerans sp. nov., an actinobacterium isolated from an Indonesian hot spring.</title>
        <authorList>
            <person name="Kusuma A.B."/>
            <person name="Putra K.E."/>
            <person name="Nafisah S."/>
            <person name="Loh J."/>
            <person name="Nouioui I."/>
            <person name="Goodfellow M."/>
        </authorList>
    </citation>
    <scope>NUCLEOTIDE SEQUENCE</scope>
    <source>
        <strain evidence="1">CSCA 57</strain>
    </source>
</reference>
<dbReference type="AlphaFoldDB" id="A0A941EWL3"/>
<proteinExistence type="predicted"/>
<accession>A0A941EWL3</accession>
<comment type="caution">
    <text evidence="1">The sequence shown here is derived from an EMBL/GenBank/DDBJ whole genome shotgun (WGS) entry which is preliminary data.</text>
</comment>
<gene>
    <name evidence="1" type="ORF">KDL01_40075</name>
</gene>
<protein>
    <submittedName>
        <fullName evidence="1">Uncharacterized protein</fullName>
    </submittedName>
</protein>
<dbReference type="EMBL" id="JAGSOG010000474">
    <property type="protein sequence ID" value="MBR7839522.1"/>
    <property type="molecule type" value="Genomic_DNA"/>
</dbReference>
<keyword evidence="2" id="KW-1185">Reference proteome</keyword>
<name>A0A941EWL3_9ACTN</name>
<evidence type="ECO:0000313" key="1">
    <source>
        <dbReference type="EMBL" id="MBR7839522.1"/>
    </source>
</evidence>
<sequence length="91" mass="9715">MFEYRLMPRRGSAAVPRGAAYTVPLAEITGVTATPRGLRISRAGQPAIMTGALQKSQWAEDYGNEQTSADDDASDILTAVGRLASNHKVPL</sequence>
<dbReference type="Proteomes" id="UP000675781">
    <property type="component" value="Unassembled WGS sequence"/>
</dbReference>
<dbReference type="RefSeq" id="WP_212533953.1">
    <property type="nucleotide sequence ID" value="NZ_JAGSOG010000474.1"/>
</dbReference>
<evidence type="ECO:0000313" key="2">
    <source>
        <dbReference type="Proteomes" id="UP000675781"/>
    </source>
</evidence>